<gene>
    <name evidence="1" type="primary">34</name>
    <name evidence="1" type="ORF">PBI_PEAS_34</name>
</gene>
<evidence type="ECO:0000313" key="1">
    <source>
        <dbReference type="EMBL" id="AYN58721.1"/>
    </source>
</evidence>
<dbReference type="Proteomes" id="UP000279418">
    <property type="component" value="Segment"/>
</dbReference>
<protein>
    <submittedName>
        <fullName evidence="1">Uncharacterized protein</fullName>
    </submittedName>
</protein>
<accession>A0A3G2KIC7</accession>
<dbReference type="KEGG" id="vg:55006810"/>
<sequence length="103" mass="11554">MSEWILRVSDRCSCDYANVADGREVVTRMDPSCPDHGQSKVRSETAEEFLTGYAQRSGRTRDELLQDRVVATCACDYDACTGWQLIAEKHLLPWSGDVVVIRG</sequence>
<evidence type="ECO:0000313" key="2">
    <source>
        <dbReference type="Proteomes" id="UP000279418"/>
    </source>
</evidence>
<organism evidence="1 2">
    <name type="scientific">Arthrobacter phage Peas</name>
    <dbReference type="NCBI Taxonomy" id="2419965"/>
    <lineage>
        <taxon>Viruses</taxon>
        <taxon>Duplodnaviria</taxon>
        <taxon>Heunggongvirae</taxon>
        <taxon>Uroviricota</taxon>
        <taxon>Caudoviricetes</taxon>
        <taxon>Bridgettevirus</taxon>
        <taxon>Bridgettevirus peas</taxon>
    </lineage>
</organism>
<proteinExistence type="predicted"/>
<keyword evidence="2" id="KW-1185">Reference proteome</keyword>
<name>A0A3G2KIC7_9CAUD</name>
<reference evidence="1 2" key="1">
    <citation type="submission" date="2018-09" db="EMBL/GenBank/DDBJ databases">
        <authorList>
            <person name="Divens A.M."/>
            <person name="Stoner T.H."/>
            <person name="Garlena R.A."/>
            <person name="Russell D.A."/>
            <person name="Pope W.H."/>
            <person name="Jacobs-Sera D."/>
            <person name="Hatfull G.F."/>
        </authorList>
    </citation>
    <scope>NUCLEOTIDE SEQUENCE [LARGE SCALE GENOMIC DNA]</scope>
</reference>
<dbReference type="GeneID" id="55006810"/>
<dbReference type="EMBL" id="MH834623">
    <property type="protein sequence ID" value="AYN58721.1"/>
    <property type="molecule type" value="Genomic_DNA"/>
</dbReference>
<dbReference type="RefSeq" id="YP_009815584.1">
    <property type="nucleotide sequence ID" value="NC_048096.1"/>
</dbReference>